<dbReference type="Pfam" id="PF03471">
    <property type="entry name" value="CorC_HlyC"/>
    <property type="match status" value="1"/>
</dbReference>
<dbReference type="Gene3D" id="3.10.580.10">
    <property type="entry name" value="CBS-domain"/>
    <property type="match status" value="1"/>
</dbReference>
<accession>A0A5M8FKT9</accession>
<dbReference type="GO" id="GO:0050660">
    <property type="term" value="F:flavin adenine dinucleotide binding"/>
    <property type="evidence" value="ECO:0007669"/>
    <property type="project" value="InterPro"/>
</dbReference>
<evidence type="ECO:0000256" key="8">
    <source>
        <dbReference type="PROSITE-ProRule" id="PRU01193"/>
    </source>
</evidence>
<dbReference type="CDD" id="cd04590">
    <property type="entry name" value="CBS_pair_CorC_HlyC_assoc"/>
    <property type="match status" value="1"/>
</dbReference>
<dbReference type="InterPro" id="IPR002550">
    <property type="entry name" value="CNNM"/>
</dbReference>
<evidence type="ECO:0000313" key="13">
    <source>
        <dbReference type="Proteomes" id="UP000322981"/>
    </source>
</evidence>
<dbReference type="InterPro" id="IPR000644">
    <property type="entry name" value="CBS_dom"/>
</dbReference>
<keyword evidence="13" id="KW-1185">Reference proteome</keyword>
<dbReference type="Pfam" id="PF01595">
    <property type="entry name" value="CNNM"/>
    <property type="match status" value="1"/>
</dbReference>
<dbReference type="InterPro" id="IPR005170">
    <property type="entry name" value="Transptr-assoc_dom"/>
</dbReference>
<feature type="transmembrane region" description="Helical" evidence="9">
    <location>
        <begin position="92"/>
        <end position="109"/>
    </location>
</feature>
<evidence type="ECO:0000313" key="12">
    <source>
        <dbReference type="EMBL" id="KAA6184600.1"/>
    </source>
</evidence>
<feature type="domain" description="CBS" evidence="10">
    <location>
        <begin position="270"/>
        <end position="326"/>
    </location>
</feature>
<feature type="transmembrane region" description="Helical" evidence="9">
    <location>
        <begin position="129"/>
        <end position="151"/>
    </location>
</feature>
<evidence type="ECO:0000256" key="5">
    <source>
        <dbReference type="ARBA" id="ARBA00023122"/>
    </source>
</evidence>
<dbReference type="PANTHER" id="PTHR22777">
    <property type="entry name" value="HEMOLYSIN-RELATED"/>
    <property type="match status" value="1"/>
</dbReference>
<keyword evidence="4 8" id="KW-1133">Transmembrane helix</keyword>
<dbReference type="InterPro" id="IPR016169">
    <property type="entry name" value="FAD-bd_PCMH_sub2"/>
</dbReference>
<evidence type="ECO:0000256" key="7">
    <source>
        <dbReference type="PROSITE-ProRule" id="PRU00703"/>
    </source>
</evidence>
<feature type="transmembrane region" description="Helical" evidence="9">
    <location>
        <begin position="58"/>
        <end position="83"/>
    </location>
</feature>
<reference evidence="12 13" key="1">
    <citation type="submission" date="2019-09" db="EMBL/GenBank/DDBJ databases">
        <title>Whole-genome sequence of the purple sulfur bacterium Thiohalocapsa marina DSM 19078.</title>
        <authorList>
            <person name="Kyndt J.A."/>
            <person name="Meyer T.E."/>
        </authorList>
    </citation>
    <scope>NUCLEOTIDE SEQUENCE [LARGE SCALE GENOMIC DNA]</scope>
    <source>
        <strain evidence="12 13">DSM 19078</strain>
    </source>
</reference>
<evidence type="ECO:0000256" key="1">
    <source>
        <dbReference type="ARBA" id="ARBA00004141"/>
    </source>
</evidence>
<dbReference type="Pfam" id="PF00571">
    <property type="entry name" value="CBS"/>
    <property type="match status" value="2"/>
</dbReference>
<keyword evidence="5 7" id="KW-0129">CBS domain</keyword>
<comment type="subcellular location">
    <subcellularLocation>
        <location evidence="1">Membrane</location>
        <topology evidence="1">Multi-pass membrane protein</topology>
    </subcellularLocation>
</comment>
<evidence type="ECO:0000256" key="3">
    <source>
        <dbReference type="ARBA" id="ARBA00022737"/>
    </source>
</evidence>
<proteinExistence type="predicted"/>
<protein>
    <submittedName>
        <fullName evidence="12">HlyC/CorC family transporter</fullName>
    </submittedName>
</protein>
<dbReference type="SMART" id="SM00116">
    <property type="entry name" value="CBS"/>
    <property type="match status" value="2"/>
</dbReference>
<dbReference type="OrthoDB" id="9798188at2"/>
<keyword evidence="3" id="KW-0677">Repeat</keyword>
<dbReference type="Gene3D" id="3.30.465.10">
    <property type="match status" value="1"/>
</dbReference>
<dbReference type="SUPFAM" id="SSF56176">
    <property type="entry name" value="FAD-binding/transporter-associated domain-like"/>
    <property type="match status" value="1"/>
</dbReference>
<evidence type="ECO:0000256" key="9">
    <source>
        <dbReference type="SAM" id="Phobius"/>
    </source>
</evidence>
<dbReference type="InterPro" id="IPR044751">
    <property type="entry name" value="Ion_transp-like_CBS"/>
</dbReference>
<evidence type="ECO:0000256" key="6">
    <source>
        <dbReference type="ARBA" id="ARBA00023136"/>
    </source>
</evidence>
<dbReference type="PROSITE" id="PS51371">
    <property type="entry name" value="CBS"/>
    <property type="match status" value="1"/>
</dbReference>
<dbReference type="RefSeq" id="WP_150093518.1">
    <property type="nucleotide sequence ID" value="NZ_VWXX01000017.1"/>
</dbReference>
<dbReference type="InterPro" id="IPR036318">
    <property type="entry name" value="FAD-bd_PCMH-like_sf"/>
</dbReference>
<dbReference type="SUPFAM" id="SSF54631">
    <property type="entry name" value="CBS-domain pair"/>
    <property type="match status" value="1"/>
</dbReference>
<dbReference type="PROSITE" id="PS51846">
    <property type="entry name" value="CNNM"/>
    <property type="match status" value="1"/>
</dbReference>
<evidence type="ECO:0000256" key="4">
    <source>
        <dbReference type="ARBA" id="ARBA00022989"/>
    </source>
</evidence>
<name>A0A5M8FKT9_9GAMM</name>
<dbReference type="Proteomes" id="UP000322981">
    <property type="component" value="Unassembled WGS sequence"/>
</dbReference>
<comment type="caution">
    <text evidence="12">The sequence shown here is derived from an EMBL/GenBank/DDBJ whole genome shotgun (WGS) entry which is preliminary data.</text>
</comment>
<feature type="domain" description="CNNM transmembrane" evidence="11">
    <location>
        <begin position="1"/>
        <end position="187"/>
    </location>
</feature>
<gene>
    <name evidence="12" type="ORF">F2Q65_11535</name>
</gene>
<evidence type="ECO:0000256" key="2">
    <source>
        <dbReference type="ARBA" id="ARBA00022692"/>
    </source>
</evidence>
<dbReference type="AlphaFoldDB" id="A0A5M8FKT9"/>
<keyword evidence="2 8" id="KW-0812">Transmembrane</keyword>
<dbReference type="EMBL" id="VWXX01000017">
    <property type="protein sequence ID" value="KAA6184600.1"/>
    <property type="molecule type" value="Genomic_DNA"/>
</dbReference>
<dbReference type="PANTHER" id="PTHR22777:SF17">
    <property type="entry name" value="UPF0053 PROTEIN SLL0260"/>
    <property type="match status" value="1"/>
</dbReference>
<organism evidence="12 13">
    <name type="scientific">Thiohalocapsa marina</name>
    <dbReference type="NCBI Taxonomy" id="424902"/>
    <lineage>
        <taxon>Bacteria</taxon>
        <taxon>Pseudomonadati</taxon>
        <taxon>Pseudomonadota</taxon>
        <taxon>Gammaproteobacteria</taxon>
        <taxon>Chromatiales</taxon>
        <taxon>Chromatiaceae</taxon>
        <taxon>Thiohalocapsa</taxon>
    </lineage>
</organism>
<keyword evidence="6 8" id="KW-0472">Membrane</keyword>
<evidence type="ECO:0000259" key="10">
    <source>
        <dbReference type="PROSITE" id="PS51371"/>
    </source>
</evidence>
<sequence length="419" mass="46387">MDPTLAILIMLLLLLLEGFFSGSEIALVHADKLRLRARAGKGDRGAQVALRLFERPEVLLTTTLVGTNIAVVTLTTLGTLLLIDRFGPLGELYAFLLLTPILLVFGEIVPKSVYQQKADALAPVVVYPLRAFSLVLYPVVWLFSLVARAAARIAGGPRSASSLFITRQQVATLVDMADRGADVDVFDRKRIERAIRFGSTTVGEAMVPLAEITALNHLRSTRDAAELVRQSGFNRLPVYEGNIGNVIGIVTLTVWDLMDESVRAQPLGELLRPALYCSPLQPIDDLLPLLRERDDHMAVVVDEFGSAIGMITMEDILEEVVGEIEVGYDFDVYRPKRKRHFQRMDDGLYVFDSRVPISELNALLGIDLPATEFHTAGGFIETRLRRIPRVGDGVSEAGWRFTVIEADERAVIKLRIERG</sequence>
<dbReference type="SMART" id="SM01091">
    <property type="entry name" value="CorC_HlyC"/>
    <property type="match status" value="1"/>
</dbReference>
<dbReference type="GO" id="GO:0005886">
    <property type="term" value="C:plasma membrane"/>
    <property type="evidence" value="ECO:0007669"/>
    <property type="project" value="TreeGrafter"/>
</dbReference>
<evidence type="ECO:0000259" key="11">
    <source>
        <dbReference type="PROSITE" id="PS51846"/>
    </source>
</evidence>
<dbReference type="InterPro" id="IPR046342">
    <property type="entry name" value="CBS_dom_sf"/>
</dbReference>